<evidence type="ECO:0000256" key="5">
    <source>
        <dbReference type="ARBA" id="ARBA00012917"/>
    </source>
</evidence>
<keyword evidence="7" id="KW-0378">Hydrolase</keyword>
<comment type="subcellular location">
    <subcellularLocation>
        <location evidence="2">Cytoplasm</location>
    </subcellularLocation>
</comment>
<dbReference type="GO" id="GO:0005737">
    <property type="term" value="C:cytoplasm"/>
    <property type="evidence" value="ECO:0007669"/>
    <property type="project" value="UniProtKB-SubCell"/>
</dbReference>
<feature type="domain" description="Acylamino-acid-releasing enzyme N-terminal" evidence="9">
    <location>
        <begin position="11"/>
        <end position="431"/>
    </location>
</feature>
<dbReference type="GO" id="GO:0006508">
    <property type="term" value="P:proteolysis"/>
    <property type="evidence" value="ECO:0007669"/>
    <property type="project" value="InterPro"/>
</dbReference>
<proteinExistence type="inferred from homology"/>
<dbReference type="PANTHER" id="PTHR42776">
    <property type="entry name" value="SERINE PEPTIDASE S9 FAMILY MEMBER"/>
    <property type="match status" value="1"/>
</dbReference>
<dbReference type="PANTHER" id="PTHR42776:SF4">
    <property type="entry name" value="ACYLAMINO-ACID-RELEASING ENZYME"/>
    <property type="match status" value="1"/>
</dbReference>
<dbReference type="Gene3D" id="3.40.50.1820">
    <property type="entry name" value="alpha/beta hydrolase"/>
    <property type="match status" value="1"/>
</dbReference>
<accession>A0A8J2MT25</accession>
<comment type="caution">
    <text evidence="10">The sequence shown here is derived from an EMBL/GenBank/DDBJ whole genome shotgun (WGS) entry which is preliminary data.</text>
</comment>
<keyword evidence="6" id="KW-0963">Cytoplasm</keyword>
<evidence type="ECO:0000313" key="11">
    <source>
        <dbReference type="Proteomes" id="UP000786811"/>
    </source>
</evidence>
<dbReference type="GO" id="GO:0008242">
    <property type="term" value="F:omega peptidase activity"/>
    <property type="evidence" value="ECO:0007669"/>
    <property type="project" value="UniProtKB-EC"/>
</dbReference>
<feature type="domain" description="Peptidase S9 prolyl oligopeptidase catalytic" evidence="8">
    <location>
        <begin position="501"/>
        <end position="698"/>
    </location>
</feature>
<keyword evidence="11" id="KW-1185">Reference proteome</keyword>
<reference evidence="10" key="1">
    <citation type="submission" date="2021-04" db="EMBL/GenBank/DDBJ databases">
        <authorList>
            <person name="Chebbi M.A.C M."/>
        </authorList>
    </citation>
    <scope>NUCLEOTIDE SEQUENCE</scope>
</reference>
<dbReference type="GO" id="GO:0004252">
    <property type="term" value="F:serine-type endopeptidase activity"/>
    <property type="evidence" value="ECO:0007669"/>
    <property type="project" value="TreeGrafter"/>
</dbReference>
<dbReference type="AlphaFoldDB" id="A0A8J2MT25"/>
<sequence>MSSTQVDKILKLYRSLAQYPSLSSAKLTWVGDNQLIVRSSWSERNLERSSNQKYSVDYFISADNFKVVTSTFPVDITSELLSKTSFDGNYKAVLRSVPGKDKDPAVKQFIEIWNKDCLLKNYDLSALDVHGDVYSDGEFGSFEWSSDSNKLIYIAEKKLKKSEPFYKQKSLDSKKNDDKSDNDETTKGNEYIYKGDWGEQLVGKHIPAICMLDTNLNTIVNLPGIPDDLSPGQIIWTPANDAIVGIALKHEPRRLGLIFCTNRESWIFLLKDGKMEKLSNDNCCVRSPRFSPDGKHLVWIERDLSGPHHNAQRLMHILWEEPLKKPSILIDVVPKSITIESNKQFYGVYNRVLPRRCWSSDSRYLFFSNPQRSNVQSYILDMETKKLTEIKNDTSSLSILDVKNNIILFSRTSLVDYPKLFIGRFNSNNLSRVSLNRVSAEIKAVDFTNIKYEFNEYQYNNNEEVRDFNYIYFGPKTGADKSCPLIVVPHGGPHSAFANIFSLEASLYTLLGIGILQVNYRGSTGMGSDNVEYLQGRVGTTDVIDCVTATQEALKKYPWLDPERVGLSGGSHGGFLVAHLSGQYKNMYKSVVARNPFAGLYFSRNALFKDERMALGHDVCAAAINQPYRQSFSGEPKCYAEEMTIKMFKCSPIVYADNVKAPTLVCIGKNDLRVPPSQGKHWYHRLKANGVTTKYVLMYHEYTMLVYDDNHPLSSGPVEIDEIINAALWLLEHLKVNI</sequence>
<evidence type="ECO:0000313" key="10">
    <source>
        <dbReference type="EMBL" id="CAG5108462.1"/>
    </source>
</evidence>
<evidence type="ECO:0000256" key="7">
    <source>
        <dbReference type="ARBA" id="ARBA00022801"/>
    </source>
</evidence>
<comment type="similarity">
    <text evidence="3">Belongs to the peptidase S9C family.</text>
</comment>
<dbReference type="EC" id="3.4.19.1" evidence="5"/>
<organism evidence="10 11">
    <name type="scientific">Cotesia congregata</name>
    <name type="common">Parasitoid wasp</name>
    <name type="synonym">Apanteles congregatus</name>
    <dbReference type="NCBI Taxonomy" id="51543"/>
    <lineage>
        <taxon>Eukaryota</taxon>
        <taxon>Metazoa</taxon>
        <taxon>Ecdysozoa</taxon>
        <taxon>Arthropoda</taxon>
        <taxon>Hexapoda</taxon>
        <taxon>Insecta</taxon>
        <taxon>Pterygota</taxon>
        <taxon>Neoptera</taxon>
        <taxon>Endopterygota</taxon>
        <taxon>Hymenoptera</taxon>
        <taxon>Apocrita</taxon>
        <taxon>Ichneumonoidea</taxon>
        <taxon>Braconidae</taxon>
        <taxon>Microgastrinae</taxon>
        <taxon>Cotesia</taxon>
    </lineage>
</organism>
<dbReference type="EMBL" id="CAJNRD030001124">
    <property type="protein sequence ID" value="CAG5108462.1"/>
    <property type="molecule type" value="Genomic_DNA"/>
</dbReference>
<dbReference type="Proteomes" id="UP000786811">
    <property type="component" value="Unassembled WGS sequence"/>
</dbReference>
<dbReference type="Pfam" id="PF00326">
    <property type="entry name" value="Peptidase_S9"/>
    <property type="match status" value="1"/>
</dbReference>
<dbReference type="InterPro" id="IPR001375">
    <property type="entry name" value="Peptidase_S9_cat"/>
</dbReference>
<dbReference type="OrthoDB" id="416344at2759"/>
<dbReference type="SUPFAM" id="SSF53474">
    <property type="entry name" value="alpha/beta-Hydrolases"/>
    <property type="match status" value="1"/>
</dbReference>
<protein>
    <recommendedName>
        <fullName evidence="5">acylaminoacyl-peptidase</fullName>
        <ecNumber evidence="5">3.4.19.1</ecNumber>
    </recommendedName>
</protein>
<dbReference type="Pfam" id="PF19283">
    <property type="entry name" value="APEH_N"/>
    <property type="match status" value="1"/>
</dbReference>
<evidence type="ECO:0000259" key="9">
    <source>
        <dbReference type="Pfam" id="PF19283"/>
    </source>
</evidence>
<comment type="catalytic activity">
    <reaction evidence="1">
        <text>Cleavage of an N-acetyl or N-formyl amino acid from the N-terminus of a polypeptide.</text>
        <dbReference type="EC" id="3.4.19.1"/>
    </reaction>
</comment>
<evidence type="ECO:0000256" key="1">
    <source>
        <dbReference type="ARBA" id="ARBA00000721"/>
    </source>
</evidence>
<evidence type="ECO:0000256" key="3">
    <source>
        <dbReference type="ARBA" id="ARBA00010040"/>
    </source>
</evidence>
<name>A0A8J2MT25_COTCN</name>
<evidence type="ECO:0000259" key="8">
    <source>
        <dbReference type="Pfam" id="PF00326"/>
    </source>
</evidence>
<evidence type="ECO:0000256" key="4">
    <source>
        <dbReference type="ARBA" id="ARBA00011881"/>
    </source>
</evidence>
<comment type="subunit">
    <text evidence="4">Homotetramer.</text>
</comment>
<gene>
    <name evidence="10" type="ORF">HICCMSTLAB_LOCUS13249</name>
</gene>
<dbReference type="InterPro" id="IPR045550">
    <property type="entry name" value="AARE_N"/>
</dbReference>
<dbReference type="InterPro" id="IPR029058">
    <property type="entry name" value="AB_hydrolase_fold"/>
</dbReference>
<dbReference type="SUPFAM" id="SSF82171">
    <property type="entry name" value="DPP6 N-terminal domain-like"/>
    <property type="match status" value="1"/>
</dbReference>
<evidence type="ECO:0000256" key="6">
    <source>
        <dbReference type="ARBA" id="ARBA00022490"/>
    </source>
</evidence>
<evidence type="ECO:0000256" key="2">
    <source>
        <dbReference type="ARBA" id="ARBA00004496"/>
    </source>
</evidence>